<dbReference type="EMBL" id="KK198758">
    <property type="protein sequence ID" value="KCW70149.1"/>
    <property type="molecule type" value="Genomic_DNA"/>
</dbReference>
<feature type="compositionally biased region" description="Polar residues" evidence="1">
    <location>
        <begin position="1"/>
        <end position="13"/>
    </location>
</feature>
<dbReference type="AlphaFoldDB" id="A0A059BVY7"/>
<sequence length="70" mass="8105">MFDGPSTNSTHQQPNHREVLIPHPPPNTKASDCWIQFQDCRIQFRHTTSPGSLFPKYMDHAAFLEIQIEN</sequence>
<evidence type="ECO:0000256" key="1">
    <source>
        <dbReference type="SAM" id="MobiDB-lite"/>
    </source>
</evidence>
<protein>
    <submittedName>
        <fullName evidence="2">Uncharacterized protein</fullName>
    </submittedName>
</protein>
<accession>A0A059BVY7</accession>
<dbReference type="InParanoid" id="A0A059BVY7"/>
<dbReference type="Gramene" id="KCW70149">
    <property type="protein sequence ID" value="KCW70149"/>
    <property type="gene ID" value="EUGRSUZ_F03439"/>
</dbReference>
<reference evidence="2" key="1">
    <citation type="submission" date="2013-07" db="EMBL/GenBank/DDBJ databases">
        <title>The genome of Eucalyptus grandis.</title>
        <authorList>
            <person name="Schmutz J."/>
            <person name="Hayes R."/>
            <person name="Myburg A."/>
            <person name="Tuskan G."/>
            <person name="Grattapaglia D."/>
            <person name="Rokhsar D.S."/>
        </authorList>
    </citation>
    <scope>NUCLEOTIDE SEQUENCE</scope>
    <source>
        <tissue evidence="2">Leaf extractions</tissue>
    </source>
</reference>
<gene>
    <name evidence="2" type="ORF">EUGRSUZ_F03439</name>
</gene>
<name>A0A059BVY7_EUCGR</name>
<organism evidence="2">
    <name type="scientific">Eucalyptus grandis</name>
    <name type="common">Flooded gum</name>
    <dbReference type="NCBI Taxonomy" id="71139"/>
    <lineage>
        <taxon>Eukaryota</taxon>
        <taxon>Viridiplantae</taxon>
        <taxon>Streptophyta</taxon>
        <taxon>Embryophyta</taxon>
        <taxon>Tracheophyta</taxon>
        <taxon>Spermatophyta</taxon>
        <taxon>Magnoliopsida</taxon>
        <taxon>eudicotyledons</taxon>
        <taxon>Gunneridae</taxon>
        <taxon>Pentapetalae</taxon>
        <taxon>rosids</taxon>
        <taxon>malvids</taxon>
        <taxon>Myrtales</taxon>
        <taxon>Myrtaceae</taxon>
        <taxon>Myrtoideae</taxon>
        <taxon>Eucalypteae</taxon>
        <taxon>Eucalyptus</taxon>
    </lineage>
</organism>
<evidence type="ECO:0000313" key="2">
    <source>
        <dbReference type="EMBL" id="KCW70149.1"/>
    </source>
</evidence>
<proteinExistence type="predicted"/>
<feature type="region of interest" description="Disordered" evidence="1">
    <location>
        <begin position="1"/>
        <end position="25"/>
    </location>
</feature>